<dbReference type="KEGG" id="ntn:D5366_06215"/>
<dbReference type="Proteomes" id="UP000317214">
    <property type="component" value="Chromosome"/>
</dbReference>
<evidence type="ECO:0000313" key="4">
    <source>
        <dbReference type="Proteomes" id="UP000317214"/>
    </source>
</evidence>
<sequence>MIMVQVILEFLLLLIMVIALFVGVSLGRSLKALRRDRSGLEEMVAQFRHYSAEAQTGINQLQKSSDGVGRALAKTVEAGQALKQDLLALCERSEALAGQMEGVVFQRKPPEPMAVSSLRGRSSASRVAAPAAAEATGGLGKSAAERELLRALRQKQG</sequence>
<dbReference type="AlphaFoldDB" id="A0A4Y6V7N5"/>
<evidence type="ECO:0000313" key="3">
    <source>
        <dbReference type="EMBL" id="QDH24878.1"/>
    </source>
</evidence>
<dbReference type="Pfam" id="PF20072">
    <property type="entry name" value="DUF6468"/>
    <property type="match status" value="1"/>
</dbReference>
<keyword evidence="4" id="KW-1185">Reference proteome</keyword>
<keyword evidence="1" id="KW-1133">Transmembrane helix</keyword>
<gene>
    <name evidence="3" type="ORF">D5366_06215</name>
</gene>
<feature type="transmembrane region" description="Helical" evidence="1">
    <location>
        <begin position="6"/>
        <end position="27"/>
    </location>
</feature>
<name>A0A4Y6V7N5_9PROT</name>
<feature type="domain" description="DUF6468" evidence="2">
    <location>
        <begin position="33"/>
        <end position="104"/>
    </location>
</feature>
<dbReference type="InterPro" id="IPR045531">
    <property type="entry name" value="DUF6468"/>
</dbReference>
<keyword evidence="1" id="KW-0472">Membrane</keyword>
<accession>A0A4Y6V7N5</accession>
<dbReference type="RefSeq" id="WP_141492724.1">
    <property type="nucleotide sequence ID" value="NZ_CP032485.1"/>
</dbReference>
<keyword evidence="1" id="KW-0812">Transmembrane</keyword>
<dbReference type="OrthoDB" id="7218767at2"/>
<reference evidence="3 4" key="1">
    <citation type="submission" date="2018-09" db="EMBL/GenBank/DDBJ databases">
        <title>The complete genome sequence of Neokomagataea tanensis NBRC 106556(T).</title>
        <authorList>
            <person name="Chua K.-O."/>
            <person name="See-Too W.-S."/>
            <person name="Hong K.-W."/>
            <person name="Yin W.-F."/>
            <person name="Chan K.-G."/>
        </authorList>
    </citation>
    <scope>NUCLEOTIDE SEQUENCE [LARGE SCALE GENOMIC DNA]</scope>
    <source>
        <strain evidence="4">AH13 \ NBRC 106556</strain>
    </source>
</reference>
<evidence type="ECO:0000256" key="1">
    <source>
        <dbReference type="SAM" id="Phobius"/>
    </source>
</evidence>
<protein>
    <recommendedName>
        <fullName evidence="2">DUF6468 domain-containing protein</fullName>
    </recommendedName>
</protein>
<organism evidence="3 4">
    <name type="scientific">Neokomagataea tanensis</name>
    <dbReference type="NCBI Taxonomy" id="661191"/>
    <lineage>
        <taxon>Bacteria</taxon>
        <taxon>Pseudomonadati</taxon>
        <taxon>Pseudomonadota</taxon>
        <taxon>Alphaproteobacteria</taxon>
        <taxon>Acetobacterales</taxon>
        <taxon>Acetobacteraceae</taxon>
        <taxon>Neokomagataea</taxon>
    </lineage>
</organism>
<proteinExistence type="predicted"/>
<dbReference type="EMBL" id="CP032485">
    <property type="protein sequence ID" value="QDH24878.1"/>
    <property type="molecule type" value="Genomic_DNA"/>
</dbReference>
<evidence type="ECO:0000259" key="2">
    <source>
        <dbReference type="Pfam" id="PF20072"/>
    </source>
</evidence>